<keyword evidence="2" id="KW-1185">Reference proteome</keyword>
<dbReference type="Proteomes" id="UP001522868">
    <property type="component" value="Unassembled WGS sequence"/>
</dbReference>
<evidence type="ECO:0000313" key="1">
    <source>
        <dbReference type="EMBL" id="MCK8680484.1"/>
    </source>
</evidence>
<name>A0ABT0IGN2_9ACTN</name>
<gene>
    <name evidence="1" type="ORF">M1O15_24410</name>
</gene>
<comment type="caution">
    <text evidence="1">The sequence shown here is derived from an EMBL/GenBank/DDBJ whole genome shotgun (WGS) entry which is preliminary data.</text>
</comment>
<protein>
    <submittedName>
        <fullName evidence="1">Uncharacterized protein</fullName>
    </submittedName>
</protein>
<evidence type="ECO:0000313" key="2">
    <source>
        <dbReference type="Proteomes" id="UP001522868"/>
    </source>
</evidence>
<sequence>MDDVRHARDVLEAVLAHLPDRARAELGRYVARWDAAYLRRTLPDPFALDRQWRADRWWRRRLADGEEGS</sequence>
<dbReference type="EMBL" id="JALPTH010000027">
    <property type="protein sequence ID" value="MCK8680484.1"/>
    <property type="molecule type" value="Genomic_DNA"/>
</dbReference>
<dbReference type="RefSeq" id="WP_248636299.1">
    <property type="nucleotide sequence ID" value="NZ_JALPTH010000027.1"/>
</dbReference>
<proteinExistence type="predicted"/>
<accession>A0ABT0IGN2</accession>
<organism evidence="1 2">
    <name type="scientific">Streptomyces lichenis</name>
    <dbReference type="NCBI Taxonomy" id="2306967"/>
    <lineage>
        <taxon>Bacteria</taxon>
        <taxon>Bacillati</taxon>
        <taxon>Actinomycetota</taxon>
        <taxon>Actinomycetes</taxon>
        <taxon>Kitasatosporales</taxon>
        <taxon>Streptomycetaceae</taxon>
        <taxon>Streptomyces</taxon>
    </lineage>
</organism>
<reference evidence="1 2" key="1">
    <citation type="submission" date="2022-04" db="EMBL/GenBank/DDBJ databases">
        <title>Streptomyces sp. nov. LCR6-01 isolated from Lichen of Dirinaria sp.</title>
        <authorList>
            <person name="Kanchanasin P."/>
            <person name="Tanasupawat S."/>
            <person name="Phongsopitanun W."/>
        </authorList>
    </citation>
    <scope>NUCLEOTIDE SEQUENCE [LARGE SCALE GENOMIC DNA]</scope>
    <source>
        <strain evidence="1 2">LCR6-01</strain>
    </source>
</reference>